<dbReference type="GO" id="GO:0000976">
    <property type="term" value="F:transcription cis-regulatory region binding"/>
    <property type="evidence" value="ECO:0007669"/>
    <property type="project" value="TreeGrafter"/>
</dbReference>
<dbReference type="Gene3D" id="3.30.1490.190">
    <property type="match status" value="1"/>
</dbReference>
<keyword evidence="9" id="KW-1185">Reference proteome</keyword>
<dbReference type="GO" id="GO:0008270">
    <property type="term" value="F:zinc ion binding"/>
    <property type="evidence" value="ECO:0007669"/>
    <property type="project" value="TreeGrafter"/>
</dbReference>
<evidence type="ECO:0000313" key="8">
    <source>
        <dbReference type="EMBL" id="BBO76881.1"/>
    </source>
</evidence>
<keyword evidence="6" id="KW-0804">Transcription</keyword>
<dbReference type="SUPFAM" id="SSF46785">
    <property type="entry name" value="Winged helix' DNA-binding domain"/>
    <property type="match status" value="1"/>
</dbReference>
<protein>
    <submittedName>
        <fullName evidence="8">Uncharacterized protein</fullName>
    </submittedName>
</protein>
<keyword evidence="5" id="KW-0238">DNA-binding</keyword>
<dbReference type="OrthoDB" id="8659436at2"/>
<dbReference type="Pfam" id="PF01475">
    <property type="entry name" value="FUR"/>
    <property type="match status" value="1"/>
</dbReference>
<organism evidence="8 9">
    <name type="scientific">Desulfosarcina widdelii</name>
    <dbReference type="NCBI Taxonomy" id="947919"/>
    <lineage>
        <taxon>Bacteria</taxon>
        <taxon>Pseudomonadati</taxon>
        <taxon>Thermodesulfobacteriota</taxon>
        <taxon>Desulfobacteria</taxon>
        <taxon>Desulfobacterales</taxon>
        <taxon>Desulfosarcinaceae</taxon>
        <taxon>Desulfosarcina</taxon>
    </lineage>
</organism>
<evidence type="ECO:0000256" key="1">
    <source>
        <dbReference type="ARBA" id="ARBA00007957"/>
    </source>
</evidence>
<dbReference type="AlphaFoldDB" id="A0A5K7ZB01"/>
<dbReference type="InterPro" id="IPR036390">
    <property type="entry name" value="WH_DNA-bd_sf"/>
</dbReference>
<reference evidence="8 9" key="1">
    <citation type="submission" date="2019-11" db="EMBL/GenBank/DDBJ databases">
        <title>Comparative genomics of hydrocarbon-degrading Desulfosarcina strains.</title>
        <authorList>
            <person name="Watanabe M."/>
            <person name="Kojima H."/>
            <person name="Fukui M."/>
        </authorList>
    </citation>
    <scope>NUCLEOTIDE SEQUENCE [LARGE SCALE GENOMIC DNA]</scope>
    <source>
        <strain evidence="8 9">PP31</strain>
    </source>
</reference>
<dbReference type="InterPro" id="IPR036388">
    <property type="entry name" value="WH-like_DNA-bd_sf"/>
</dbReference>
<feature type="binding site" evidence="7">
    <location>
        <position position="137"/>
    </location>
    <ligand>
        <name>Zn(2+)</name>
        <dbReference type="ChEBI" id="CHEBI:29105"/>
    </ligand>
</feature>
<dbReference type="GO" id="GO:0045892">
    <property type="term" value="P:negative regulation of DNA-templated transcription"/>
    <property type="evidence" value="ECO:0007669"/>
    <property type="project" value="TreeGrafter"/>
</dbReference>
<dbReference type="EMBL" id="AP021875">
    <property type="protein sequence ID" value="BBO76881.1"/>
    <property type="molecule type" value="Genomic_DNA"/>
</dbReference>
<dbReference type="InterPro" id="IPR002481">
    <property type="entry name" value="FUR"/>
</dbReference>
<evidence type="ECO:0000313" key="9">
    <source>
        <dbReference type="Proteomes" id="UP000427769"/>
    </source>
</evidence>
<keyword evidence="7" id="KW-0479">Metal-binding</keyword>
<dbReference type="Gene3D" id="1.10.10.10">
    <property type="entry name" value="Winged helix-like DNA-binding domain superfamily/Winged helix DNA-binding domain"/>
    <property type="match status" value="1"/>
</dbReference>
<dbReference type="PANTHER" id="PTHR33202">
    <property type="entry name" value="ZINC UPTAKE REGULATION PROTEIN"/>
    <property type="match status" value="1"/>
</dbReference>
<dbReference type="PANTHER" id="PTHR33202:SF7">
    <property type="entry name" value="FERRIC UPTAKE REGULATION PROTEIN"/>
    <property type="match status" value="1"/>
</dbReference>
<feature type="binding site" evidence="7">
    <location>
        <position position="140"/>
    </location>
    <ligand>
        <name>Zn(2+)</name>
        <dbReference type="ChEBI" id="CHEBI:29105"/>
    </ligand>
</feature>
<evidence type="ECO:0000256" key="5">
    <source>
        <dbReference type="ARBA" id="ARBA00023125"/>
    </source>
</evidence>
<feature type="binding site" evidence="7">
    <location>
        <position position="100"/>
    </location>
    <ligand>
        <name>Zn(2+)</name>
        <dbReference type="ChEBI" id="CHEBI:29105"/>
    </ligand>
</feature>
<evidence type="ECO:0000256" key="6">
    <source>
        <dbReference type="ARBA" id="ARBA00023163"/>
    </source>
</evidence>
<keyword evidence="4" id="KW-0805">Transcription regulation</keyword>
<dbReference type="Proteomes" id="UP000427769">
    <property type="component" value="Chromosome"/>
</dbReference>
<evidence type="ECO:0000256" key="3">
    <source>
        <dbReference type="ARBA" id="ARBA00022833"/>
    </source>
</evidence>
<dbReference type="RefSeq" id="WP_155305683.1">
    <property type="nucleotide sequence ID" value="NZ_AP021875.1"/>
</dbReference>
<dbReference type="GO" id="GO:1900376">
    <property type="term" value="P:regulation of secondary metabolite biosynthetic process"/>
    <property type="evidence" value="ECO:0007669"/>
    <property type="project" value="TreeGrafter"/>
</dbReference>
<proteinExistence type="inferred from homology"/>
<dbReference type="CDD" id="cd07153">
    <property type="entry name" value="Fur_like"/>
    <property type="match status" value="1"/>
</dbReference>
<feature type="binding site" evidence="7">
    <location>
        <position position="97"/>
    </location>
    <ligand>
        <name>Zn(2+)</name>
        <dbReference type="ChEBI" id="CHEBI:29105"/>
    </ligand>
</feature>
<sequence>MCHQCNYESLLTEAKLGPTENRRRVLEVIGNNRFPLSAGDVYQTLERTGSINRVTVYRILDLLVDHGLVERISTGGRAFCYGMAPNENHRPHPHFYCKRCGRMDCLSPESLTIDIDALLQTFPGRIDKVEVRVDGVCKDCLK</sequence>
<gene>
    <name evidence="8" type="ORF">DSCW_42980</name>
</gene>
<dbReference type="InterPro" id="IPR043135">
    <property type="entry name" value="Fur_C"/>
</dbReference>
<evidence type="ECO:0000256" key="2">
    <source>
        <dbReference type="ARBA" id="ARBA00022491"/>
    </source>
</evidence>
<name>A0A5K7ZB01_9BACT</name>
<dbReference type="KEGG" id="dwd:DSCW_42980"/>
<comment type="cofactor">
    <cofactor evidence="7">
        <name>Zn(2+)</name>
        <dbReference type="ChEBI" id="CHEBI:29105"/>
    </cofactor>
    <text evidence="7">Binds 1 zinc ion per subunit.</text>
</comment>
<evidence type="ECO:0000256" key="4">
    <source>
        <dbReference type="ARBA" id="ARBA00023015"/>
    </source>
</evidence>
<keyword evidence="3 7" id="KW-0862">Zinc</keyword>
<accession>A0A5K7ZB01</accession>
<evidence type="ECO:0000256" key="7">
    <source>
        <dbReference type="PIRSR" id="PIRSR602481-1"/>
    </source>
</evidence>
<dbReference type="GO" id="GO:0003700">
    <property type="term" value="F:DNA-binding transcription factor activity"/>
    <property type="evidence" value="ECO:0007669"/>
    <property type="project" value="InterPro"/>
</dbReference>
<comment type="similarity">
    <text evidence="1">Belongs to the Fur family.</text>
</comment>
<keyword evidence="2" id="KW-0678">Repressor</keyword>